<evidence type="ECO:0000313" key="2">
    <source>
        <dbReference type="Proteomes" id="UP000813444"/>
    </source>
</evidence>
<accession>A0A8K0WX51</accession>
<dbReference type="Proteomes" id="UP000813444">
    <property type="component" value="Unassembled WGS sequence"/>
</dbReference>
<protein>
    <submittedName>
        <fullName evidence="1">Uncharacterized protein</fullName>
    </submittedName>
</protein>
<name>A0A8K0WX51_9HYPO</name>
<organism evidence="1 2">
    <name type="scientific">Stachybotrys elegans</name>
    <dbReference type="NCBI Taxonomy" id="80388"/>
    <lineage>
        <taxon>Eukaryota</taxon>
        <taxon>Fungi</taxon>
        <taxon>Dikarya</taxon>
        <taxon>Ascomycota</taxon>
        <taxon>Pezizomycotina</taxon>
        <taxon>Sordariomycetes</taxon>
        <taxon>Hypocreomycetidae</taxon>
        <taxon>Hypocreales</taxon>
        <taxon>Stachybotryaceae</taxon>
        <taxon>Stachybotrys</taxon>
    </lineage>
</organism>
<proteinExistence type="predicted"/>
<keyword evidence="2" id="KW-1185">Reference proteome</keyword>
<reference evidence="1" key="1">
    <citation type="journal article" date="2021" name="Nat. Commun.">
        <title>Genetic determinants of endophytism in the Arabidopsis root mycobiome.</title>
        <authorList>
            <person name="Mesny F."/>
            <person name="Miyauchi S."/>
            <person name="Thiergart T."/>
            <person name="Pickel B."/>
            <person name="Atanasova L."/>
            <person name="Karlsson M."/>
            <person name="Huettel B."/>
            <person name="Barry K.W."/>
            <person name="Haridas S."/>
            <person name="Chen C."/>
            <person name="Bauer D."/>
            <person name="Andreopoulos W."/>
            <person name="Pangilinan J."/>
            <person name="LaButti K."/>
            <person name="Riley R."/>
            <person name="Lipzen A."/>
            <person name="Clum A."/>
            <person name="Drula E."/>
            <person name="Henrissat B."/>
            <person name="Kohler A."/>
            <person name="Grigoriev I.V."/>
            <person name="Martin F.M."/>
            <person name="Hacquard S."/>
        </authorList>
    </citation>
    <scope>NUCLEOTIDE SEQUENCE</scope>
    <source>
        <strain evidence="1">MPI-CAGE-CH-0235</strain>
    </source>
</reference>
<evidence type="ECO:0000313" key="1">
    <source>
        <dbReference type="EMBL" id="KAH7328124.1"/>
    </source>
</evidence>
<comment type="caution">
    <text evidence="1">The sequence shown here is derived from an EMBL/GenBank/DDBJ whole genome shotgun (WGS) entry which is preliminary data.</text>
</comment>
<gene>
    <name evidence="1" type="ORF">B0I35DRAFT_416608</name>
</gene>
<sequence>MQGTMQFGRPPGSSQSDTFCAPCPHSTWRCRRQTCGNIPRKKQPPRTRNLAEPCAFVCYVQASHPAYCPGGFCYSLQLTRRRLKRPTLCASSRDATLMTDRLLLKRARLWPPFRSG</sequence>
<dbReference type="AlphaFoldDB" id="A0A8K0WX51"/>
<dbReference type="EMBL" id="JAGPNK010000001">
    <property type="protein sequence ID" value="KAH7328124.1"/>
    <property type="molecule type" value="Genomic_DNA"/>
</dbReference>